<dbReference type="InterPro" id="IPR018193">
    <property type="entry name" value="Glyc_kinase_flavodox-like_fold"/>
</dbReference>
<protein>
    <submittedName>
        <fullName evidence="5">Glycerate kinase</fullName>
    </submittedName>
</protein>
<evidence type="ECO:0000313" key="5">
    <source>
        <dbReference type="EMBL" id="RKT77132.1"/>
    </source>
</evidence>
<reference evidence="5 6" key="1">
    <citation type="submission" date="2018-10" db="EMBL/GenBank/DDBJ databases">
        <title>Sequencing the genomes of 1000 actinobacteria strains.</title>
        <authorList>
            <person name="Klenk H.-P."/>
        </authorList>
    </citation>
    <scope>NUCLEOTIDE SEQUENCE [LARGE SCALE GENOMIC DNA]</scope>
    <source>
        <strain evidence="5 6">DSM 44267</strain>
    </source>
</reference>
<dbReference type="GO" id="GO:0031388">
    <property type="term" value="P:organic acid phosphorylation"/>
    <property type="evidence" value="ECO:0007669"/>
    <property type="project" value="UniProtKB-UniRule"/>
</dbReference>
<evidence type="ECO:0000256" key="4">
    <source>
        <dbReference type="PIRNR" id="PIRNR006078"/>
    </source>
</evidence>
<keyword evidence="2 4" id="KW-0808">Transferase</keyword>
<name>A0A495XT85_9MICO</name>
<dbReference type="EMBL" id="RBXT01000001">
    <property type="protein sequence ID" value="RKT77132.1"/>
    <property type="molecule type" value="Genomic_DNA"/>
</dbReference>
<sequence>MPVDDGDERVRAGAPAPTIRVLVAPDKFKGTLSAAGVAACLAAGLRAAGPGLEVTVVPVADGGDGTVDAAVAAGFERESLSATGPAGVPLTTCWARRGPDAVVELADASGLARVPHGALAPLTATSRGTGEVIAAALDAGCRRIVVGIGGSASTDGGVGLLQALGVRVLDADGHDVGPGGAGLEAAARLDLTGRHPALADAELVVACDVDNPLTGVHGAAAVYGPQKGATAEQVERLDAALDHWADLVANATGADRRDEPGAGAAGGVGFGLLAVAGAHARPGAELVFELTGLHDALAGADLVVTGEGSLDEQTLRGKAPAAVAAAARAAGVPVVGVAGRCSLDADRLVAAGFREVHTTADEAQTLEESMRAPGPLLERIGRRLGTALVADRGGHDVHGSRARSTAVSR</sequence>
<dbReference type="Pfam" id="PF02595">
    <property type="entry name" value="Gly_kinase"/>
    <property type="match status" value="1"/>
</dbReference>
<accession>A0A495XT85</accession>
<evidence type="ECO:0000313" key="6">
    <source>
        <dbReference type="Proteomes" id="UP000278440"/>
    </source>
</evidence>
<organism evidence="5 6">
    <name type="scientific">Terracoccus luteus</name>
    <dbReference type="NCBI Taxonomy" id="53356"/>
    <lineage>
        <taxon>Bacteria</taxon>
        <taxon>Bacillati</taxon>
        <taxon>Actinomycetota</taxon>
        <taxon>Actinomycetes</taxon>
        <taxon>Micrococcales</taxon>
        <taxon>Intrasporangiaceae</taxon>
        <taxon>Terracoccus</taxon>
    </lineage>
</organism>
<proteinExistence type="inferred from homology"/>
<dbReference type="Gene3D" id="3.40.50.10350">
    <property type="entry name" value="Glycerate kinase, domain 1"/>
    <property type="match status" value="1"/>
</dbReference>
<dbReference type="NCBIfam" id="TIGR00045">
    <property type="entry name" value="glycerate kinase"/>
    <property type="match status" value="1"/>
</dbReference>
<dbReference type="InterPro" id="IPR018197">
    <property type="entry name" value="Glycerate_kinase_RE-like"/>
</dbReference>
<evidence type="ECO:0000256" key="2">
    <source>
        <dbReference type="ARBA" id="ARBA00022679"/>
    </source>
</evidence>
<evidence type="ECO:0000256" key="1">
    <source>
        <dbReference type="ARBA" id="ARBA00006284"/>
    </source>
</evidence>
<dbReference type="PIRSF" id="PIRSF006078">
    <property type="entry name" value="GlxK"/>
    <property type="match status" value="1"/>
</dbReference>
<comment type="similarity">
    <text evidence="1 4">Belongs to the glycerate kinase type-1 family.</text>
</comment>
<dbReference type="Proteomes" id="UP000278440">
    <property type="component" value="Unassembled WGS sequence"/>
</dbReference>
<dbReference type="InterPro" id="IPR036129">
    <property type="entry name" value="Glycerate_kinase_sf"/>
</dbReference>
<evidence type="ECO:0000256" key="3">
    <source>
        <dbReference type="ARBA" id="ARBA00022777"/>
    </source>
</evidence>
<dbReference type="Gene3D" id="3.90.1510.10">
    <property type="entry name" value="Glycerate kinase, domain 2"/>
    <property type="match status" value="1"/>
</dbReference>
<dbReference type="AlphaFoldDB" id="A0A495XT85"/>
<dbReference type="PANTHER" id="PTHR21599">
    <property type="entry name" value="GLYCERATE KINASE"/>
    <property type="match status" value="1"/>
</dbReference>
<dbReference type="InterPro" id="IPR004381">
    <property type="entry name" value="Glycerate_kinase"/>
</dbReference>
<dbReference type="PANTHER" id="PTHR21599:SF0">
    <property type="entry name" value="GLYCERATE KINASE"/>
    <property type="match status" value="1"/>
</dbReference>
<dbReference type="RefSeq" id="WP_245963416.1">
    <property type="nucleotide sequence ID" value="NZ_RBXT01000001.1"/>
</dbReference>
<dbReference type="SUPFAM" id="SSF110738">
    <property type="entry name" value="Glycerate kinase I"/>
    <property type="match status" value="1"/>
</dbReference>
<gene>
    <name evidence="5" type="ORF">DFJ68_0547</name>
</gene>
<keyword evidence="6" id="KW-1185">Reference proteome</keyword>
<dbReference type="GO" id="GO:0008887">
    <property type="term" value="F:glycerate kinase activity"/>
    <property type="evidence" value="ECO:0007669"/>
    <property type="project" value="UniProtKB-UniRule"/>
</dbReference>
<keyword evidence="3 4" id="KW-0418">Kinase</keyword>
<comment type="caution">
    <text evidence="5">The sequence shown here is derived from an EMBL/GenBank/DDBJ whole genome shotgun (WGS) entry which is preliminary data.</text>
</comment>